<dbReference type="AlphaFoldDB" id="A0A0E9XG52"/>
<proteinExistence type="predicted"/>
<organism evidence="1">
    <name type="scientific">Anguilla anguilla</name>
    <name type="common">European freshwater eel</name>
    <name type="synonym">Muraena anguilla</name>
    <dbReference type="NCBI Taxonomy" id="7936"/>
    <lineage>
        <taxon>Eukaryota</taxon>
        <taxon>Metazoa</taxon>
        <taxon>Chordata</taxon>
        <taxon>Craniata</taxon>
        <taxon>Vertebrata</taxon>
        <taxon>Euteleostomi</taxon>
        <taxon>Actinopterygii</taxon>
        <taxon>Neopterygii</taxon>
        <taxon>Teleostei</taxon>
        <taxon>Anguilliformes</taxon>
        <taxon>Anguillidae</taxon>
        <taxon>Anguilla</taxon>
    </lineage>
</organism>
<sequence length="43" mass="4996">MDAFLKYMVLKMNWSFAPMELLHLIVFLICPDSVVLVSCHNLI</sequence>
<reference evidence="1" key="2">
    <citation type="journal article" date="2015" name="Fish Shellfish Immunol.">
        <title>Early steps in the European eel (Anguilla anguilla)-Vibrio vulnificus interaction in the gills: Role of the RtxA13 toxin.</title>
        <authorList>
            <person name="Callol A."/>
            <person name="Pajuelo D."/>
            <person name="Ebbesson L."/>
            <person name="Teles M."/>
            <person name="MacKenzie S."/>
            <person name="Amaro C."/>
        </authorList>
    </citation>
    <scope>NUCLEOTIDE SEQUENCE</scope>
</reference>
<protein>
    <submittedName>
        <fullName evidence="1">Uncharacterized protein</fullName>
    </submittedName>
</protein>
<accession>A0A0E9XG52</accession>
<reference evidence="1" key="1">
    <citation type="submission" date="2014-11" db="EMBL/GenBank/DDBJ databases">
        <authorList>
            <person name="Amaro Gonzalez C."/>
        </authorList>
    </citation>
    <scope>NUCLEOTIDE SEQUENCE</scope>
</reference>
<evidence type="ECO:0000313" key="1">
    <source>
        <dbReference type="EMBL" id="JAI00801.1"/>
    </source>
</evidence>
<name>A0A0E9XG52_ANGAN</name>
<dbReference type="EMBL" id="GBXM01007777">
    <property type="protein sequence ID" value="JAI00801.1"/>
    <property type="molecule type" value="Transcribed_RNA"/>
</dbReference>